<keyword evidence="6 14" id="KW-0732">Signal</keyword>
<organism evidence="17 18">
    <name type="scientific">Novosphingobium capsulatum</name>
    <dbReference type="NCBI Taxonomy" id="13688"/>
    <lineage>
        <taxon>Bacteria</taxon>
        <taxon>Pseudomonadati</taxon>
        <taxon>Pseudomonadota</taxon>
        <taxon>Alphaproteobacteria</taxon>
        <taxon>Sphingomonadales</taxon>
        <taxon>Sphingomonadaceae</taxon>
        <taxon>Novosphingobium</taxon>
    </lineage>
</organism>
<keyword evidence="11 12" id="KW-0998">Cell outer membrane</keyword>
<dbReference type="InterPro" id="IPR036942">
    <property type="entry name" value="Beta-barrel_TonB_sf"/>
</dbReference>
<evidence type="ECO:0000256" key="1">
    <source>
        <dbReference type="ARBA" id="ARBA00004571"/>
    </source>
</evidence>
<reference evidence="17 18" key="1">
    <citation type="submission" date="2023-07" db="EMBL/GenBank/DDBJ databases">
        <title>Sorghum-associated microbial communities from plants grown in Nebraska, USA.</title>
        <authorList>
            <person name="Schachtman D."/>
        </authorList>
    </citation>
    <scope>NUCLEOTIDE SEQUENCE [LARGE SCALE GENOMIC DNA]</scope>
    <source>
        <strain evidence="17 18">DS1027</strain>
    </source>
</reference>
<gene>
    <name evidence="17" type="ORF">J2792_002054</name>
</gene>
<evidence type="ECO:0000256" key="11">
    <source>
        <dbReference type="ARBA" id="ARBA00023237"/>
    </source>
</evidence>
<evidence type="ECO:0000256" key="7">
    <source>
        <dbReference type="ARBA" id="ARBA00023004"/>
    </source>
</evidence>
<evidence type="ECO:0000256" key="13">
    <source>
        <dbReference type="RuleBase" id="RU003357"/>
    </source>
</evidence>
<dbReference type="Pfam" id="PF00593">
    <property type="entry name" value="TonB_dep_Rec_b-barrel"/>
    <property type="match status" value="1"/>
</dbReference>
<keyword evidence="17" id="KW-0675">Receptor</keyword>
<keyword evidence="10 12" id="KW-0472">Membrane</keyword>
<dbReference type="PROSITE" id="PS52016">
    <property type="entry name" value="TONB_DEPENDENT_REC_3"/>
    <property type="match status" value="1"/>
</dbReference>
<evidence type="ECO:0000256" key="8">
    <source>
        <dbReference type="ARBA" id="ARBA00023065"/>
    </source>
</evidence>
<comment type="subcellular location">
    <subcellularLocation>
        <location evidence="1 12">Cell outer membrane</location>
        <topology evidence="1 12">Multi-pass membrane protein</topology>
    </subcellularLocation>
</comment>
<dbReference type="SUPFAM" id="SSF56935">
    <property type="entry name" value="Porins"/>
    <property type="match status" value="1"/>
</dbReference>
<dbReference type="PANTHER" id="PTHR32552:SF89">
    <property type="entry name" value="CATECHOLATE SIDEROPHORE RECEPTOR FIU"/>
    <property type="match status" value="1"/>
</dbReference>
<evidence type="ECO:0000256" key="5">
    <source>
        <dbReference type="ARBA" id="ARBA00022692"/>
    </source>
</evidence>
<keyword evidence="3 12" id="KW-1134">Transmembrane beta strand</keyword>
<comment type="similarity">
    <text evidence="12 13">Belongs to the TonB-dependent receptor family.</text>
</comment>
<evidence type="ECO:0000259" key="16">
    <source>
        <dbReference type="Pfam" id="PF07715"/>
    </source>
</evidence>
<keyword evidence="8" id="KW-0406">Ion transport</keyword>
<dbReference type="Gene3D" id="2.40.170.20">
    <property type="entry name" value="TonB-dependent receptor, beta-barrel domain"/>
    <property type="match status" value="1"/>
</dbReference>
<evidence type="ECO:0000256" key="10">
    <source>
        <dbReference type="ARBA" id="ARBA00023136"/>
    </source>
</evidence>
<evidence type="ECO:0000256" key="6">
    <source>
        <dbReference type="ARBA" id="ARBA00022729"/>
    </source>
</evidence>
<dbReference type="RefSeq" id="WP_309805124.1">
    <property type="nucleotide sequence ID" value="NZ_JAVDRD010000004.1"/>
</dbReference>
<feature type="signal peptide" evidence="14">
    <location>
        <begin position="1"/>
        <end position="23"/>
    </location>
</feature>
<evidence type="ECO:0000256" key="9">
    <source>
        <dbReference type="ARBA" id="ARBA00023077"/>
    </source>
</evidence>
<proteinExistence type="inferred from homology"/>
<evidence type="ECO:0000313" key="18">
    <source>
        <dbReference type="Proteomes" id="UP001184150"/>
    </source>
</evidence>
<dbReference type="EMBL" id="JAVDRD010000004">
    <property type="protein sequence ID" value="MDR6511182.1"/>
    <property type="molecule type" value="Genomic_DNA"/>
</dbReference>
<dbReference type="Gene3D" id="2.170.130.10">
    <property type="entry name" value="TonB-dependent receptor, plug domain"/>
    <property type="match status" value="1"/>
</dbReference>
<dbReference type="InterPro" id="IPR000531">
    <property type="entry name" value="Beta-barrel_TonB"/>
</dbReference>
<keyword evidence="7" id="KW-0408">Iron</keyword>
<dbReference type="Pfam" id="PF07715">
    <property type="entry name" value="Plug"/>
    <property type="match status" value="1"/>
</dbReference>
<evidence type="ECO:0000259" key="15">
    <source>
        <dbReference type="Pfam" id="PF00593"/>
    </source>
</evidence>
<dbReference type="InterPro" id="IPR037066">
    <property type="entry name" value="Plug_dom_sf"/>
</dbReference>
<sequence>MRYKHLSGVALLALAGAASPVLAQSAPDAATPASAAGGDDEGSPIVVYGRGETRQVQTVTAVDIKAATPGTSPLKVLEKLPSVSVQSANALGTNEWSTRFSVRSFSQNQLGFTLDGVPLGDMSYGNFNGLHISRAIASENIGSSTLAQGSGALDTPSSSNLGGTVQFFSQTPTDDFGVDTQASYGSENAYRLFGRLNTGDLGGGVKAYVSGSWLDAPKWKGEGKQQAWSVNSKIVVPLGNSAKLTAFANYSDFKDDDYMDMSPALIQKYGWNWDYIRNDYKTALAIAKNLQSDLVNYSKYCANYAGYSQTICADDTYYNGYGLRKDFLAGASLTADLGSGLSLRISPYYHHNKGIGTWWTPYTPTPGGAALSIRSTSYKIARGGLTGALTYKIGTNELELGGWYESNKYTTARQFFPLADSTTSSIDNREWPQNPFYTQYKYNFKITTAQFFVQDTFQATDSLKINAGFKGLSVIVDNQYDPASQSSAAARDTSGRLKARDLFLPQAGVNYTFNPQVEAFLSYAENMRAFTTDPFMTNQAGFQAIKNTIKPETSKTVEGGLRFHLDHFEGSIAGYHVKFENRLLSVQPCAIIVGCATVLSNVGSVTTNGVELAGTYHLTRALSLYGSYSYTDARYDDDVLSGVLYPTKNKQVATVPAHLANAEIAYDDGVISGRIGANYQSKRYYTYTNDASVPGRVLVDVSLGYHFDAADGPLHNLEIQGNVTNLFDKKYIATLGENGLAFTDPGGTLQSMLVGAPRQASITLRKRF</sequence>
<dbReference type="Proteomes" id="UP001184150">
    <property type="component" value="Unassembled WGS sequence"/>
</dbReference>
<dbReference type="PANTHER" id="PTHR32552">
    <property type="entry name" value="FERRICHROME IRON RECEPTOR-RELATED"/>
    <property type="match status" value="1"/>
</dbReference>
<keyword evidence="2 12" id="KW-0813">Transport</keyword>
<accession>A0ABU1MLM8</accession>
<feature type="domain" description="TonB-dependent receptor plug" evidence="16">
    <location>
        <begin position="53"/>
        <end position="163"/>
    </location>
</feature>
<comment type="caution">
    <text evidence="17">The sequence shown here is derived from an EMBL/GenBank/DDBJ whole genome shotgun (WGS) entry which is preliminary data.</text>
</comment>
<evidence type="ECO:0000256" key="3">
    <source>
        <dbReference type="ARBA" id="ARBA00022452"/>
    </source>
</evidence>
<keyword evidence="5 12" id="KW-0812">Transmembrane</keyword>
<name>A0ABU1MLM8_9SPHN</name>
<dbReference type="InterPro" id="IPR039426">
    <property type="entry name" value="TonB-dep_rcpt-like"/>
</dbReference>
<evidence type="ECO:0000256" key="14">
    <source>
        <dbReference type="SAM" id="SignalP"/>
    </source>
</evidence>
<keyword evidence="18" id="KW-1185">Reference proteome</keyword>
<evidence type="ECO:0000313" key="17">
    <source>
        <dbReference type="EMBL" id="MDR6511182.1"/>
    </source>
</evidence>
<keyword evidence="9 13" id="KW-0798">TonB box</keyword>
<feature type="chain" id="PRO_5046314360" evidence="14">
    <location>
        <begin position="24"/>
        <end position="768"/>
    </location>
</feature>
<protein>
    <submittedName>
        <fullName evidence="17">Iron complex outermembrane receptor protein</fullName>
    </submittedName>
</protein>
<evidence type="ECO:0000256" key="2">
    <source>
        <dbReference type="ARBA" id="ARBA00022448"/>
    </source>
</evidence>
<keyword evidence="4" id="KW-0410">Iron transport</keyword>
<evidence type="ECO:0000256" key="4">
    <source>
        <dbReference type="ARBA" id="ARBA00022496"/>
    </source>
</evidence>
<feature type="domain" description="TonB-dependent receptor-like beta-barrel" evidence="15">
    <location>
        <begin position="265"/>
        <end position="726"/>
    </location>
</feature>
<evidence type="ECO:0000256" key="12">
    <source>
        <dbReference type="PROSITE-ProRule" id="PRU01360"/>
    </source>
</evidence>
<dbReference type="InterPro" id="IPR012910">
    <property type="entry name" value="Plug_dom"/>
</dbReference>